<evidence type="ECO:0000256" key="4">
    <source>
        <dbReference type="ARBA" id="ARBA00022656"/>
    </source>
</evidence>
<dbReference type="SUPFAM" id="SSF56300">
    <property type="entry name" value="Metallo-dependent phosphatases"/>
    <property type="match status" value="1"/>
</dbReference>
<organism evidence="10 11">
    <name type="scientific">Bosea eneae</name>
    <dbReference type="NCBI Taxonomy" id="151454"/>
    <lineage>
        <taxon>Bacteria</taxon>
        <taxon>Pseudomonadati</taxon>
        <taxon>Pseudomonadota</taxon>
        <taxon>Alphaproteobacteria</taxon>
        <taxon>Hyphomicrobiales</taxon>
        <taxon>Boseaceae</taxon>
        <taxon>Bosea</taxon>
    </lineage>
</organism>
<keyword evidence="11" id="KW-1185">Reference proteome</keyword>
<evidence type="ECO:0000256" key="2">
    <source>
        <dbReference type="ARBA" id="ARBA00004613"/>
    </source>
</evidence>
<feature type="domain" description="PKD/Chitinase" evidence="9">
    <location>
        <begin position="443"/>
        <end position="525"/>
    </location>
</feature>
<feature type="region of interest" description="Disordered" evidence="8">
    <location>
        <begin position="1290"/>
        <end position="1321"/>
    </location>
</feature>
<proteinExistence type="predicted"/>
<keyword evidence="7" id="KW-0472">Membrane</keyword>
<dbReference type="InterPro" id="IPR013783">
    <property type="entry name" value="Ig-like_fold"/>
</dbReference>
<dbReference type="Gene3D" id="2.60.120.560">
    <property type="entry name" value="Exo-inulinase, domain 1"/>
    <property type="match status" value="2"/>
</dbReference>
<dbReference type="InterPro" id="IPR001343">
    <property type="entry name" value="Hemolysn_Ca-bd"/>
</dbReference>
<comment type="subcellular location">
    <subcellularLocation>
        <location evidence="1">Membrane</location>
    </subcellularLocation>
    <subcellularLocation>
        <location evidence="2">Secreted</location>
    </subcellularLocation>
</comment>
<keyword evidence="6" id="KW-0843">Virulence</keyword>
<dbReference type="InterPro" id="IPR003995">
    <property type="entry name" value="RTX_toxin_determinant-A"/>
</dbReference>
<evidence type="ECO:0000256" key="5">
    <source>
        <dbReference type="ARBA" id="ARBA00022737"/>
    </source>
</evidence>
<dbReference type="SUPFAM" id="SSF49899">
    <property type="entry name" value="Concanavalin A-like lectins/glucanases"/>
    <property type="match status" value="1"/>
</dbReference>
<evidence type="ECO:0000256" key="3">
    <source>
        <dbReference type="ARBA" id="ARBA00022525"/>
    </source>
</evidence>
<dbReference type="Gene3D" id="3.60.21.10">
    <property type="match status" value="1"/>
</dbReference>
<dbReference type="InterPro" id="IPR022409">
    <property type="entry name" value="PKD/Chitinase_dom"/>
</dbReference>
<evidence type="ECO:0000256" key="6">
    <source>
        <dbReference type="ARBA" id="ARBA00023026"/>
    </source>
</evidence>
<dbReference type="SUPFAM" id="SSF51120">
    <property type="entry name" value="beta-Roll"/>
    <property type="match status" value="3"/>
</dbReference>
<dbReference type="SMART" id="SM00089">
    <property type="entry name" value="PKD"/>
    <property type="match status" value="2"/>
</dbReference>
<accession>A0ABW0IS37</accession>
<dbReference type="InterPro" id="IPR050557">
    <property type="entry name" value="RTX_toxin/Mannuronan_C5-epim"/>
</dbReference>
<dbReference type="PANTHER" id="PTHR38340:SF1">
    <property type="entry name" value="S-LAYER PROTEIN"/>
    <property type="match status" value="1"/>
</dbReference>
<sequence>MSDATLSAAGTTPLNAMLVKKGGEPQSINLVEKFGAGYTFSVEGTNDAAVNATVDANGVLTLNYGELGHSDIRIVATAPDGSTMTDGFRVRVAGESAYTIAVIPDTQDYTDHPNLTHMFGDMMQWLVDNKDSLGIQFVTHVGDVTQHNRPAEWAIAEAAMRKLDGKIAYSLLPGNHDLGPNGSASDRSQDNLSAYFTVEEQSKLPGFGGVYDKEPNSFANNYYTFTAPDGTKWLSLSLEFGPRDDVLRWAGEVIEGHLDHRVMLTTHGYMAGDGRVGSITPALTGENAGPSYGVGNSVEGSSDGDGIWNKLVAKYPNIAFTFSGHNFIDGAETQIDYNSAGDPVLQMLVNYQNGIAREITGNGNPAQGNNGGNGAIRLITIDPENDAVYTETYFTDLDDYLDGYRTKEENDRDGLTGYYRGHQEEFQDIDLSNPAVNALAKAGKDMVVDAAEGDVATVSLDASKSIIPAEAEVTYAWKNADGHVVATGVKPSLELAAGQHVLTLEVTGANGSVSRDEIRVTVTGESTLLADNFNDGNLNGWSVPQAGPNLVEYGTAQQFGLPAMTGGQADVLKFPHFTKAQGLVLDTNATSVTGDGLIWSYSIVMDVLIPNEEGWTSLFQTQLNNSNDAELYIRNDGDGTGSLGINSSYHGDFKYGEWQRIGFTFERQGTSNTVVVKKYIEGEFVGQQSINDAFRFTVDAAKGILLFSDDGADTSRGYLNSVLFSDRVLTGAEIAGFGKADADGISMAPIAGASQFDFAGGSLAPSFGPGSMAVQTGTSTPTSPIKVVGTVQSGEADGEGTLKDLTNAGTNLLIWNEAAAKQWSDYVYDITLSTNDSSGKIGVVFGYQDQQNHYRLTFDVSGNARTLVKVQNGIETVLATVPRGIVMATEVDLRVAMVNGEIRVLLDGHDVFGGPAVDANPLAGGTVGVYSQTQDTATFDNVTVNRAALTAHGESAARALDTDGNGLAEVTVTAGASFGPDAIASYRWLLDGEEVGTGKDAVLSLPVGTKELVLEVTDTAGKTSTDIVKVETVVQDGVKLLDGFDGALSNWRLVSEGENGVTANWRIQDGRLVQDADVMSRQLTNNGNASNSNFWDSGWSPLGDGDYVLRKGAYALYEGAGAFDWKDYSVEVTLRGGGNDAMGLMFYYQDAKNYYKVELDAQYNVFQMVRVVDGIESVVSRTAGRYALNDDIRLRVDIKDHLIDVYLDGEPVFENKIEDRTHQGGTFALYNWGAAGGVSYDDVRVISLADEILGTAGDDVLVGTAKSEVISGLAGDDALSGLGGDDVLAGGEGDDALDGGEGDDALKGGAGDDKLSGGAGDDLLVGGEGDDVLDGGEGSDTADYSAGSAGITVDLAAGEADGDAIGVDALDSIEIVIGGSGNDVISGNDVANTLDGGAGDDRLNGGGGDDLIRGGFGNDVIDGGAGFDTLDLSAATAPISVDISRGLASGAGIGSDSFRNIEKLLLGAGNDVVTGGNGDDAFDGGAGNDTLKGGAGDDALAGADGDDLLDGGSGDDAVTGGLGVDTIKAGSGNDAIDAGEGNDVIDAGSGDDSILAGAGNDVVDAGSGDDRIAGGAGNDTLTGGSGHDRFVFTPGFGKDVISDFKTTGTSSDVLAFSADVFDDFEDALEAADQVGADVMFTIDANTTLTLKNVQLSSLNDFHFV</sequence>
<comment type="caution">
    <text evidence="10">The sequence shown here is derived from an EMBL/GenBank/DDBJ whole genome shotgun (WGS) entry which is preliminary data.</text>
</comment>
<keyword evidence="4" id="KW-0800">Toxin</keyword>
<gene>
    <name evidence="10" type="ORF">ACFPOB_12845</name>
</gene>
<dbReference type="InterPro" id="IPR018511">
    <property type="entry name" value="Hemolysin-typ_Ca-bd_CS"/>
</dbReference>
<evidence type="ECO:0000256" key="7">
    <source>
        <dbReference type="ARBA" id="ARBA00023136"/>
    </source>
</evidence>
<evidence type="ECO:0000313" key="10">
    <source>
        <dbReference type="EMBL" id="MFC5420446.1"/>
    </source>
</evidence>
<evidence type="ECO:0000313" key="11">
    <source>
        <dbReference type="Proteomes" id="UP001596053"/>
    </source>
</evidence>
<keyword evidence="5" id="KW-0677">Repeat</keyword>
<dbReference type="PRINTS" id="PR01488">
    <property type="entry name" value="RTXTOXINA"/>
</dbReference>
<keyword evidence="3" id="KW-0964">Secreted</keyword>
<feature type="compositionally biased region" description="Acidic residues" evidence="8">
    <location>
        <begin position="1292"/>
        <end position="1303"/>
    </location>
</feature>
<dbReference type="PROSITE" id="PS00330">
    <property type="entry name" value="HEMOLYSIN_CALCIUM"/>
    <property type="match status" value="7"/>
</dbReference>
<dbReference type="PRINTS" id="PR00313">
    <property type="entry name" value="CABNDNGRPT"/>
</dbReference>
<dbReference type="Gene3D" id="2.150.10.10">
    <property type="entry name" value="Serralysin-like metalloprotease, C-terminal"/>
    <property type="match status" value="4"/>
</dbReference>
<dbReference type="InterPro" id="IPR004843">
    <property type="entry name" value="Calcineurin-like_PHP"/>
</dbReference>
<feature type="domain" description="PKD/Chitinase" evidence="9">
    <location>
        <begin position="956"/>
        <end position="1035"/>
    </location>
</feature>
<dbReference type="Gene3D" id="2.60.40.10">
    <property type="entry name" value="Immunoglobulins"/>
    <property type="match status" value="1"/>
</dbReference>
<dbReference type="Proteomes" id="UP001596053">
    <property type="component" value="Unassembled WGS sequence"/>
</dbReference>
<evidence type="ECO:0000256" key="1">
    <source>
        <dbReference type="ARBA" id="ARBA00004370"/>
    </source>
</evidence>
<dbReference type="PANTHER" id="PTHR38340">
    <property type="entry name" value="S-LAYER PROTEIN"/>
    <property type="match status" value="1"/>
</dbReference>
<dbReference type="Pfam" id="PF00353">
    <property type="entry name" value="HemolysinCabind"/>
    <property type="match status" value="6"/>
</dbReference>
<dbReference type="InterPro" id="IPR011049">
    <property type="entry name" value="Serralysin-like_metalloprot_C"/>
</dbReference>
<evidence type="ECO:0000259" key="9">
    <source>
        <dbReference type="SMART" id="SM00089"/>
    </source>
</evidence>
<dbReference type="RefSeq" id="WP_377798849.1">
    <property type="nucleotide sequence ID" value="NZ_JBHSLW010000016.1"/>
</dbReference>
<evidence type="ECO:0000256" key="8">
    <source>
        <dbReference type="SAM" id="MobiDB-lite"/>
    </source>
</evidence>
<protein>
    <submittedName>
        <fullName evidence="10">Metallophosphoesterase</fullName>
    </submittedName>
</protein>
<name>A0ABW0IS37_9HYPH</name>
<dbReference type="EMBL" id="JBHSLW010000016">
    <property type="protein sequence ID" value="MFC5420446.1"/>
    <property type="molecule type" value="Genomic_DNA"/>
</dbReference>
<dbReference type="InterPro" id="IPR029052">
    <property type="entry name" value="Metallo-depent_PP-like"/>
</dbReference>
<reference evidence="11" key="1">
    <citation type="journal article" date="2019" name="Int. J. Syst. Evol. Microbiol.">
        <title>The Global Catalogue of Microorganisms (GCM) 10K type strain sequencing project: providing services to taxonomists for standard genome sequencing and annotation.</title>
        <authorList>
            <consortium name="The Broad Institute Genomics Platform"/>
            <consortium name="The Broad Institute Genome Sequencing Center for Infectious Disease"/>
            <person name="Wu L."/>
            <person name="Ma J."/>
        </authorList>
    </citation>
    <scope>NUCLEOTIDE SEQUENCE [LARGE SCALE GENOMIC DNA]</scope>
    <source>
        <strain evidence="11">NCAIM B.01391</strain>
    </source>
</reference>
<dbReference type="InterPro" id="IPR013320">
    <property type="entry name" value="ConA-like_dom_sf"/>
</dbReference>
<dbReference type="Pfam" id="PF00149">
    <property type="entry name" value="Metallophos"/>
    <property type="match status" value="1"/>
</dbReference>
<feature type="compositionally biased region" description="Basic and acidic residues" evidence="8">
    <location>
        <begin position="1304"/>
        <end position="1315"/>
    </location>
</feature>